<accession>A0A0W0GEN8</accession>
<dbReference type="Proteomes" id="UP000054988">
    <property type="component" value="Unassembled WGS sequence"/>
</dbReference>
<protein>
    <submittedName>
        <fullName evidence="1">Uncharacterized protein</fullName>
    </submittedName>
</protein>
<evidence type="ECO:0000313" key="1">
    <source>
        <dbReference type="EMBL" id="KTB47014.1"/>
    </source>
</evidence>
<organism evidence="1 2">
    <name type="scientific">Moniliophthora roreri</name>
    <name type="common">Frosty pod rot fungus</name>
    <name type="synonym">Monilia roreri</name>
    <dbReference type="NCBI Taxonomy" id="221103"/>
    <lineage>
        <taxon>Eukaryota</taxon>
        <taxon>Fungi</taxon>
        <taxon>Dikarya</taxon>
        <taxon>Basidiomycota</taxon>
        <taxon>Agaricomycotina</taxon>
        <taxon>Agaricomycetes</taxon>
        <taxon>Agaricomycetidae</taxon>
        <taxon>Agaricales</taxon>
        <taxon>Marasmiineae</taxon>
        <taxon>Marasmiaceae</taxon>
        <taxon>Moniliophthora</taxon>
    </lineage>
</organism>
<reference evidence="1 2" key="1">
    <citation type="submission" date="2015-12" db="EMBL/GenBank/DDBJ databases">
        <title>Draft genome sequence of Moniliophthora roreri, the causal agent of frosty pod rot of cacao.</title>
        <authorList>
            <person name="Aime M.C."/>
            <person name="Diaz-Valderrama J.R."/>
            <person name="Kijpornyongpan T."/>
            <person name="Phillips-Mora W."/>
        </authorList>
    </citation>
    <scope>NUCLEOTIDE SEQUENCE [LARGE SCALE GENOMIC DNA]</scope>
    <source>
        <strain evidence="1 2">MCA 2952</strain>
    </source>
</reference>
<dbReference type="EMBL" id="LATX01000173">
    <property type="protein sequence ID" value="KTB47014.1"/>
    <property type="molecule type" value="Genomic_DNA"/>
</dbReference>
<dbReference type="AlphaFoldDB" id="A0A0W0GEN8"/>
<gene>
    <name evidence="1" type="ORF">WG66_409</name>
</gene>
<name>A0A0W0GEN8_MONRR</name>
<proteinExistence type="predicted"/>
<evidence type="ECO:0000313" key="2">
    <source>
        <dbReference type="Proteomes" id="UP000054988"/>
    </source>
</evidence>
<comment type="caution">
    <text evidence="1">The sequence shown here is derived from an EMBL/GenBank/DDBJ whole genome shotgun (WGS) entry which is preliminary data.</text>
</comment>
<sequence>MAFTWEESEAGIFREDFFPQVEFPVIPHMLWVFTNAPILPGIFDKFILFPMVLCC</sequence>